<feature type="coiled-coil region" evidence="9">
    <location>
        <begin position="287"/>
        <end position="321"/>
    </location>
</feature>
<keyword evidence="7" id="KW-0206">Cytoskeleton</keyword>
<gene>
    <name evidence="11" type="ORF">HYH03_008808</name>
</gene>
<dbReference type="PANTHER" id="PTHR19960:SF25">
    <property type="entry name" value="TEKTIN-1"/>
    <property type="match status" value="1"/>
</dbReference>
<evidence type="ECO:0008006" key="13">
    <source>
        <dbReference type="Google" id="ProtNLM"/>
    </source>
</evidence>
<keyword evidence="6" id="KW-0969">Cilium</keyword>
<evidence type="ECO:0000256" key="9">
    <source>
        <dbReference type="SAM" id="Coils"/>
    </source>
</evidence>
<name>A0A836BZ27_9CHLO</name>
<dbReference type="GO" id="GO:0060294">
    <property type="term" value="P:cilium movement involved in cell motility"/>
    <property type="evidence" value="ECO:0007669"/>
    <property type="project" value="InterPro"/>
</dbReference>
<dbReference type="GO" id="GO:0060271">
    <property type="term" value="P:cilium assembly"/>
    <property type="evidence" value="ECO:0007669"/>
    <property type="project" value="TreeGrafter"/>
</dbReference>
<evidence type="ECO:0000256" key="1">
    <source>
        <dbReference type="ARBA" id="ARBA00004611"/>
    </source>
</evidence>
<evidence type="ECO:0000256" key="2">
    <source>
        <dbReference type="ARBA" id="ARBA00007209"/>
    </source>
</evidence>
<dbReference type="Pfam" id="PF03148">
    <property type="entry name" value="Tektin"/>
    <property type="match status" value="1"/>
</dbReference>
<dbReference type="AlphaFoldDB" id="A0A836BZ27"/>
<dbReference type="PANTHER" id="PTHR19960">
    <property type="entry name" value="TEKTIN"/>
    <property type="match status" value="1"/>
</dbReference>
<feature type="coiled-coil region" evidence="9">
    <location>
        <begin position="170"/>
        <end position="204"/>
    </location>
</feature>
<evidence type="ECO:0000256" key="4">
    <source>
        <dbReference type="ARBA" id="ARBA00022846"/>
    </source>
</evidence>
<dbReference type="GO" id="GO:0005634">
    <property type="term" value="C:nucleus"/>
    <property type="evidence" value="ECO:0007669"/>
    <property type="project" value="TreeGrafter"/>
</dbReference>
<sequence>MPPSYNHNTNGINLTNYRLLTQSGRNSVGRNGYRAPYEWALESVDQMGAGAAENRLSTTLRDASTQLQANANATVANDINIVDKALQTKLSQTEQLKNMLETCLAEVVSEIAELLSTRKRLEERNGKVQAKMGVNNNRLQTRNGRPSREMTMDEVEKSLLKQQGMLGSFAERVSRAVAQVDKEVAQLEAVRARLEADLRDKTEALRVDEAVLSIPTDPSVEGVLSPTFRGRAVDCSPKTPHTWVRHTEDNLRNAHHWLADSARLRKAIAHAIASSRTTEHDVSARLNENMMAKVAATRNLRDELSNQLDRVREEQARARSQRSALAGALEAKRGPLAQARERLAVRRARPCRETVNDEVEAALAREVANLSAMTQQLSDKVNAVDREIAALDLAAAQLTDNIGDKDEALRIDERTVMLDGRINLSQRPPSSVASFAMSDMSAPRTATLQRIRELEASLTQARRERENMESSIRQLKDSMAGPAGY</sequence>
<proteinExistence type="inferred from homology"/>
<reference evidence="11" key="1">
    <citation type="journal article" date="2020" name="bioRxiv">
        <title>Comparative genomics of Chlamydomonas.</title>
        <authorList>
            <person name="Craig R.J."/>
            <person name="Hasan A.R."/>
            <person name="Ness R.W."/>
            <person name="Keightley P.D."/>
        </authorList>
    </citation>
    <scope>NUCLEOTIDE SEQUENCE</scope>
    <source>
        <strain evidence="11">CCAP 11/70</strain>
    </source>
</reference>
<dbReference type="OrthoDB" id="10054259at2759"/>
<dbReference type="GO" id="GO:0005929">
    <property type="term" value="C:cilium"/>
    <property type="evidence" value="ECO:0007669"/>
    <property type="project" value="UniProtKB-ARBA"/>
</dbReference>
<dbReference type="InterPro" id="IPR000435">
    <property type="entry name" value="Tektins"/>
</dbReference>
<accession>A0A836BZ27</accession>
<dbReference type="GO" id="GO:0005737">
    <property type="term" value="C:cytoplasm"/>
    <property type="evidence" value="ECO:0007669"/>
    <property type="project" value="UniProtKB-ARBA"/>
</dbReference>
<evidence type="ECO:0000313" key="11">
    <source>
        <dbReference type="EMBL" id="KAG2492894.1"/>
    </source>
</evidence>
<feature type="region of interest" description="Disordered" evidence="10">
    <location>
        <begin position="460"/>
        <end position="485"/>
    </location>
</feature>
<comment type="caution">
    <text evidence="11">The sequence shown here is derived from an EMBL/GenBank/DDBJ whole genome shotgun (WGS) entry which is preliminary data.</text>
</comment>
<dbReference type="InterPro" id="IPR048256">
    <property type="entry name" value="Tektin-like"/>
</dbReference>
<dbReference type="Proteomes" id="UP000612055">
    <property type="component" value="Unassembled WGS sequence"/>
</dbReference>
<keyword evidence="12" id="KW-1185">Reference proteome</keyword>
<comment type="subcellular location">
    <subcellularLocation>
        <location evidence="1">Cytoplasm</location>
        <location evidence="1">Cytoskeleton</location>
        <location evidence="1">Flagellum axoneme</location>
    </subcellularLocation>
</comment>
<evidence type="ECO:0000256" key="10">
    <source>
        <dbReference type="SAM" id="MobiDB-lite"/>
    </source>
</evidence>
<protein>
    <recommendedName>
        <fullName evidence="13">Tektin</fullName>
    </recommendedName>
</protein>
<evidence type="ECO:0000256" key="5">
    <source>
        <dbReference type="ARBA" id="ARBA00023054"/>
    </source>
</evidence>
<keyword evidence="3" id="KW-0963">Cytoplasm</keyword>
<evidence type="ECO:0000256" key="6">
    <source>
        <dbReference type="ARBA" id="ARBA00023069"/>
    </source>
</evidence>
<evidence type="ECO:0000313" key="12">
    <source>
        <dbReference type="Proteomes" id="UP000612055"/>
    </source>
</evidence>
<organism evidence="11 12">
    <name type="scientific">Edaphochlamys debaryana</name>
    <dbReference type="NCBI Taxonomy" id="47281"/>
    <lineage>
        <taxon>Eukaryota</taxon>
        <taxon>Viridiplantae</taxon>
        <taxon>Chlorophyta</taxon>
        <taxon>core chlorophytes</taxon>
        <taxon>Chlorophyceae</taxon>
        <taxon>CS clade</taxon>
        <taxon>Chlamydomonadales</taxon>
        <taxon>Chlamydomonadales incertae sedis</taxon>
        <taxon>Edaphochlamys</taxon>
    </lineage>
</organism>
<dbReference type="GO" id="GO:0015630">
    <property type="term" value="C:microtubule cytoskeleton"/>
    <property type="evidence" value="ECO:0007669"/>
    <property type="project" value="TreeGrafter"/>
</dbReference>
<dbReference type="EMBL" id="JAEHOE010000041">
    <property type="protein sequence ID" value="KAG2492894.1"/>
    <property type="molecule type" value="Genomic_DNA"/>
</dbReference>
<evidence type="ECO:0000256" key="8">
    <source>
        <dbReference type="ARBA" id="ARBA00023273"/>
    </source>
</evidence>
<keyword evidence="8" id="KW-0966">Cell projection</keyword>
<keyword evidence="5 9" id="KW-0175">Coiled coil</keyword>
<feature type="coiled-coil region" evidence="9">
    <location>
        <begin position="104"/>
        <end position="131"/>
    </location>
</feature>
<evidence type="ECO:0000256" key="3">
    <source>
        <dbReference type="ARBA" id="ARBA00022490"/>
    </source>
</evidence>
<comment type="similarity">
    <text evidence="2">Belongs to the tektin family.</text>
</comment>
<evidence type="ECO:0000256" key="7">
    <source>
        <dbReference type="ARBA" id="ARBA00023212"/>
    </source>
</evidence>
<keyword evidence="4" id="KW-0282">Flagellum</keyword>